<keyword evidence="3" id="KW-1185">Reference proteome</keyword>
<sequence length="127" mass="15065">MALLIDTQVIIWLESDPHKLSRETRTLISKESEVYFSDVSIWEMAIKIKTGKLSFDQNLETFIQKFQKDYQFIHLPIALEHIYKTQELEFHHKDPFDRLIIAQTIIEGFAIVSSDTIFDQYLSSRIW</sequence>
<evidence type="ECO:0000259" key="1">
    <source>
        <dbReference type="Pfam" id="PF01850"/>
    </source>
</evidence>
<dbReference type="InterPro" id="IPR002716">
    <property type="entry name" value="PIN_dom"/>
</dbReference>
<dbReference type="InterPro" id="IPR052919">
    <property type="entry name" value="TA_system_RNase"/>
</dbReference>
<dbReference type="Pfam" id="PF01850">
    <property type="entry name" value="PIN"/>
    <property type="match status" value="1"/>
</dbReference>
<dbReference type="EMBL" id="MBTA01000026">
    <property type="protein sequence ID" value="RKD14314.1"/>
    <property type="molecule type" value="Genomic_DNA"/>
</dbReference>
<dbReference type="RefSeq" id="WP_120182315.1">
    <property type="nucleotide sequence ID" value="NZ_MBTA01000026.1"/>
</dbReference>
<dbReference type="PANTHER" id="PTHR36173">
    <property type="entry name" value="RIBONUCLEASE VAPC16-RELATED"/>
    <property type="match status" value="1"/>
</dbReference>
<dbReference type="InterPro" id="IPR029060">
    <property type="entry name" value="PIN-like_dom_sf"/>
</dbReference>
<dbReference type="CDD" id="cd09872">
    <property type="entry name" value="PIN_Sll0205-like"/>
    <property type="match status" value="1"/>
</dbReference>
<dbReference type="SUPFAM" id="SSF88723">
    <property type="entry name" value="PIN domain-like"/>
    <property type="match status" value="1"/>
</dbReference>
<dbReference type="PANTHER" id="PTHR36173:SF2">
    <property type="entry name" value="RIBONUCLEASE VAPC16"/>
    <property type="match status" value="1"/>
</dbReference>
<evidence type="ECO:0000313" key="3">
    <source>
        <dbReference type="Proteomes" id="UP000283433"/>
    </source>
</evidence>
<dbReference type="OrthoDB" id="9798990at2"/>
<dbReference type="Gene3D" id="3.40.50.1010">
    <property type="entry name" value="5'-nuclease"/>
    <property type="match status" value="1"/>
</dbReference>
<accession>A0A419S3T2</accession>
<evidence type="ECO:0000313" key="2">
    <source>
        <dbReference type="EMBL" id="RKD14314.1"/>
    </source>
</evidence>
<dbReference type="Proteomes" id="UP000283433">
    <property type="component" value="Unassembled WGS sequence"/>
</dbReference>
<organism evidence="2 3">
    <name type="scientific">Pelobium manganitolerans</name>
    <dbReference type="NCBI Taxonomy" id="1842495"/>
    <lineage>
        <taxon>Bacteria</taxon>
        <taxon>Pseudomonadati</taxon>
        <taxon>Bacteroidota</taxon>
        <taxon>Sphingobacteriia</taxon>
        <taxon>Sphingobacteriales</taxon>
        <taxon>Sphingobacteriaceae</taxon>
        <taxon>Pelobium</taxon>
    </lineage>
</organism>
<dbReference type="AlphaFoldDB" id="A0A419S3T2"/>
<protein>
    <recommendedName>
        <fullName evidence="1">PIN domain-containing protein</fullName>
    </recommendedName>
</protein>
<feature type="domain" description="PIN" evidence="1">
    <location>
        <begin position="4"/>
        <end position="120"/>
    </location>
</feature>
<dbReference type="InterPro" id="IPR041705">
    <property type="entry name" value="PIN_Sll0205"/>
</dbReference>
<comment type="caution">
    <text evidence="2">The sequence shown here is derived from an EMBL/GenBank/DDBJ whole genome shotgun (WGS) entry which is preliminary data.</text>
</comment>
<name>A0A419S3T2_9SPHI</name>
<reference evidence="2 3" key="1">
    <citation type="submission" date="2016-07" db="EMBL/GenBank/DDBJ databases">
        <title>Genome of Pelobium manganitolerans.</title>
        <authorList>
            <person name="Wu S."/>
            <person name="Wang G."/>
        </authorList>
    </citation>
    <scope>NUCLEOTIDE SEQUENCE [LARGE SCALE GENOMIC DNA]</scope>
    <source>
        <strain evidence="2 3">YS-25</strain>
    </source>
</reference>
<proteinExistence type="predicted"/>
<gene>
    <name evidence="2" type="ORF">BCY91_07450</name>
</gene>